<dbReference type="OrthoDB" id="5857104at2759"/>
<dbReference type="GO" id="GO:0003682">
    <property type="term" value="F:chromatin binding"/>
    <property type="evidence" value="ECO:0007669"/>
    <property type="project" value="TreeGrafter"/>
</dbReference>
<dbReference type="CDD" id="cd18659">
    <property type="entry name" value="CD2_tandem"/>
    <property type="match status" value="1"/>
</dbReference>
<feature type="region of interest" description="Disordered" evidence="9">
    <location>
        <begin position="1387"/>
        <end position="1433"/>
    </location>
</feature>
<evidence type="ECO:0000313" key="13">
    <source>
        <dbReference type="EMBL" id="EKM54497.1"/>
    </source>
</evidence>
<dbReference type="Gene3D" id="3.40.50.300">
    <property type="entry name" value="P-loop containing nucleotide triphosphate hydrolases"/>
    <property type="match status" value="1"/>
</dbReference>
<feature type="compositionally biased region" description="Basic and acidic residues" evidence="9">
    <location>
        <begin position="945"/>
        <end position="967"/>
    </location>
</feature>
<evidence type="ECO:0000256" key="3">
    <source>
        <dbReference type="ARBA" id="ARBA00022737"/>
    </source>
</evidence>
<evidence type="ECO:0000313" key="14">
    <source>
        <dbReference type="Proteomes" id="UP000008370"/>
    </source>
</evidence>
<dbReference type="SMART" id="SM00487">
    <property type="entry name" value="DEXDc"/>
    <property type="match status" value="1"/>
</dbReference>
<dbReference type="HOGENOM" id="CLU_000315_29_2_1"/>
<dbReference type="Pfam" id="PF00176">
    <property type="entry name" value="SNF2-rel_dom"/>
    <property type="match status" value="1"/>
</dbReference>
<dbReference type="GO" id="GO:0016887">
    <property type="term" value="F:ATP hydrolysis activity"/>
    <property type="evidence" value="ECO:0007669"/>
    <property type="project" value="TreeGrafter"/>
</dbReference>
<dbReference type="PROSITE" id="PS51194">
    <property type="entry name" value="HELICASE_CTER"/>
    <property type="match status" value="1"/>
</dbReference>
<proteinExistence type="inferred from homology"/>
<dbReference type="PANTHER" id="PTHR45623:SF14">
    <property type="entry name" value="CHROMODOMAIN-HELICASE-DNA-BINDING PROTEIN 1"/>
    <property type="match status" value="1"/>
</dbReference>
<keyword evidence="3" id="KW-0677">Repeat</keyword>
<name>K5WVL5_PHACS</name>
<sequence length="1433" mass="162838">MMASDHSPVNPTSGSSDESDDHNMQVDSDVDVPKDVDIDADGEYDDDDELEDTAQVTHTVPSSSAYLSKRAVKDEEDSDDPEPASDDDEDASYADEEYGVAKKKAPKKKKQPSKPRVTVRHSPSDSDSDYGARSKKKKKPRIPSDEIRVSSRGTKVPNYIDDVQDFEQFDDDEIDAGTYGGPQVVKEEDEIEMVLGHTRDEQHLSDPEDNWYTNTRFHIKWKNFSHLHNTDEMYEFLKRFKGVKRVDNYIKAYKLYLERVNAPGLSREDKEALLLDKEREKEEFETYKTVERIIAQRENAENHVEYFVKWNNLNYDHCTWELQDEIRPIAKEQIDAFRTREAEAKFPYKSAMYAKNSRPAFKKITEDPQYLVKTGGELKDFQLTGLNWLAYLWSNGENGILADEMGLGKTVQSVSFLAYLFHEMRQFGPFLVIVPLSTITAWQSQFATWGPDLNVITYIGNANAREVIRTFEFGPSNKKLKMNVLLTTYELTLRDARELSDIKWQVLAVDEAHRLKNSESQLYEALRAFSAASKVLITGTPLQNNVKELLSLMHFLMPEKFHLSNEFDLTDVDHEEKIKELHKQLEALMLRRLKKDVLTSLPTKSERILRVEMSALQTHLYKNILTKNFQGLIKSANGNTNISLLNIAMELKKAANHPYLFEGVEPESATSEELLKGLVMNSGKIVLLDKLLARLRQDSHRVLIFSQMVRMLDLLSEYMQLRGYQFQRLDGMVSSEARKKSIAHFNAPGSPDFAFLLSTRAGGLGINLETADTVIIFDSDWNPQNDLQAMARAHRIGQKSHVSVYRFVSKDTMEEDVLERAKKKMVLEYAIINQMDTSQAHLSSKAGATKENTKPNDLSKDELHAVLKYGAQKIFDKDDSQQNQKLDEMDLDDILKTAEQHETMAANNEGASLGGEGFLAQFANVSDVKNDMSWEDIIPVEERQKFEEEEAKRKAEELAAQERESKDRKRSHAPVSYEGMDVEQPAPTPAPKKPKHPAPQRKTASQKAMELKERDVRVLIRSLQRWGDIRQRYDVIVQEAKLQDKNRGMIIDTSDDIVELCAHAVSQANQEKRTRMEAGEQLTNAQKSKAVLVTYRNVGNINAETVLSRHRDLQVLFKYLSELDDPYQWTIPIDNIRPTLNWSGRWGPQDDAMLLVGAYLYGFGNWEAMQKDPRLGLEGKFFLEEGKKGEDTSTRPIPNAIHLVRRGDYLLGILREHDEKIRAIESTLQRKSSGGYKTSLSPPPPAASTSYSSSVRRRAESEAVASVEEGSTKKRKRRPTPTFTDSSSSDECPSMDEAATKEELRPVKKQLKNLKLSGGDMPRDDKVAILKESLAAIGKRIEYVLEQKAKSGEDAKRWKRHLWTFVTLFWPKKVKAAKLEEIHAKMVMKESSSAPRAGSSDPTATKKPRLSSTGAPSRSNGPSSSSHVNGKYR</sequence>
<keyword evidence="7" id="KW-0238">DNA-binding</keyword>
<dbReference type="GO" id="GO:0005524">
    <property type="term" value="F:ATP binding"/>
    <property type="evidence" value="ECO:0007669"/>
    <property type="project" value="UniProtKB-KW"/>
</dbReference>
<evidence type="ECO:0000259" key="10">
    <source>
        <dbReference type="PROSITE" id="PS50013"/>
    </source>
</evidence>
<dbReference type="FunCoup" id="K5WVL5">
    <property type="interactions" value="470"/>
</dbReference>
<feature type="compositionally biased region" description="Low complexity" evidence="9">
    <location>
        <begin position="1417"/>
        <end position="1426"/>
    </location>
</feature>
<dbReference type="InterPro" id="IPR027417">
    <property type="entry name" value="P-loop_NTPase"/>
</dbReference>
<dbReference type="InParanoid" id="K5WVL5"/>
<dbReference type="GO" id="GO:0000785">
    <property type="term" value="C:chromatin"/>
    <property type="evidence" value="ECO:0007669"/>
    <property type="project" value="TreeGrafter"/>
</dbReference>
<dbReference type="RefSeq" id="XP_007397188.1">
    <property type="nucleotide sequence ID" value="XM_007397126.1"/>
</dbReference>
<feature type="domain" description="Chromo" evidence="10">
    <location>
        <begin position="288"/>
        <end position="349"/>
    </location>
</feature>
<dbReference type="InterPro" id="IPR001650">
    <property type="entry name" value="Helicase_C-like"/>
</dbReference>
<keyword evidence="5" id="KW-0378">Hydrolase</keyword>
<dbReference type="InterPro" id="IPR038718">
    <property type="entry name" value="SNF2-like_sf"/>
</dbReference>
<feature type="domain" description="Helicase C-terminal" evidence="12">
    <location>
        <begin position="687"/>
        <end position="843"/>
    </location>
</feature>
<feature type="region of interest" description="Disordered" evidence="9">
    <location>
        <begin position="1231"/>
        <end position="1301"/>
    </location>
</feature>
<dbReference type="PANTHER" id="PTHR45623">
    <property type="entry name" value="CHROMODOMAIN-HELICASE-DNA-BINDING PROTEIN 3-RELATED-RELATED"/>
    <property type="match status" value="1"/>
</dbReference>
<dbReference type="Pfam" id="PF23588">
    <property type="entry name" value="HTH_CHD1_Hrp3"/>
    <property type="match status" value="1"/>
</dbReference>
<dbReference type="InterPro" id="IPR023780">
    <property type="entry name" value="Chromo_domain"/>
</dbReference>
<keyword evidence="8" id="KW-0539">Nucleus</keyword>
<feature type="domain" description="Helicase ATP-binding" evidence="11">
    <location>
        <begin position="390"/>
        <end position="559"/>
    </location>
</feature>
<evidence type="ECO:0000256" key="2">
    <source>
        <dbReference type="ARBA" id="ARBA00007025"/>
    </source>
</evidence>
<feature type="compositionally biased region" description="Acidic residues" evidence="9">
    <location>
        <begin position="38"/>
        <end position="52"/>
    </location>
</feature>
<keyword evidence="14" id="KW-1185">Reference proteome</keyword>
<evidence type="ECO:0000256" key="8">
    <source>
        <dbReference type="ARBA" id="ARBA00023242"/>
    </source>
</evidence>
<evidence type="ECO:0000259" key="11">
    <source>
        <dbReference type="PROSITE" id="PS51192"/>
    </source>
</evidence>
<dbReference type="Proteomes" id="UP000008370">
    <property type="component" value="Unassembled WGS sequence"/>
</dbReference>
<evidence type="ECO:0000259" key="12">
    <source>
        <dbReference type="PROSITE" id="PS51194"/>
    </source>
</evidence>
<dbReference type="Gene3D" id="3.40.50.10810">
    <property type="entry name" value="Tandem AAA-ATPase domain"/>
    <property type="match status" value="1"/>
</dbReference>
<dbReference type="SMART" id="SM00298">
    <property type="entry name" value="CHROMO"/>
    <property type="match status" value="2"/>
</dbReference>
<dbReference type="GO" id="GO:0034728">
    <property type="term" value="P:nucleosome organization"/>
    <property type="evidence" value="ECO:0007669"/>
    <property type="project" value="TreeGrafter"/>
</dbReference>
<dbReference type="SMART" id="SM00490">
    <property type="entry name" value="HELICc"/>
    <property type="match status" value="1"/>
</dbReference>
<dbReference type="InterPro" id="IPR000330">
    <property type="entry name" value="SNF2_N"/>
</dbReference>
<dbReference type="SUPFAM" id="SSF52540">
    <property type="entry name" value="P-loop containing nucleoside triphosphate hydrolases"/>
    <property type="match status" value="2"/>
</dbReference>
<reference evidence="13 14" key="1">
    <citation type="journal article" date="2012" name="BMC Genomics">
        <title>Comparative genomics of the white-rot fungi, Phanerochaete carnosa and P. chrysosporium, to elucidate the genetic basis of the distinct wood types they colonize.</title>
        <authorList>
            <person name="Suzuki H."/>
            <person name="MacDonald J."/>
            <person name="Syed K."/>
            <person name="Salamov A."/>
            <person name="Hori C."/>
            <person name="Aerts A."/>
            <person name="Henrissat B."/>
            <person name="Wiebenga A."/>
            <person name="vanKuyk P.A."/>
            <person name="Barry K."/>
            <person name="Lindquist E."/>
            <person name="LaButti K."/>
            <person name="Lapidus A."/>
            <person name="Lucas S."/>
            <person name="Coutinho P."/>
            <person name="Gong Y."/>
            <person name="Samejima M."/>
            <person name="Mahadevan R."/>
            <person name="Abou-Zaid M."/>
            <person name="de Vries R.P."/>
            <person name="Igarashi K."/>
            <person name="Yadav J.S."/>
            <person name="Grigoriev I.V."/>
            <person name="Master E.R."/>
        </authorList>
    </citation>
    <scope>NUCLEOTIDE SEQUENCE [LARGE SCALE GENOMIC DNA]</scope>
    <source>
        <strain evidence="13 14">HHB-10118-sp</strain>
    </source>
</reference>
<evidence type="ECO:0000256" key="7">
    <source>
        <dbReference type="ARBA" id="ARBA00023125"/>
    </source>
</evidence>
<dbReference type="InterPro" id="IPR049730">
    <property type="entry name" value="SNF2/RAD54-like_C"/>
</dbReference>
<dbReference type="EMBL" id="JH930473">
    <property type="protein sequence ID" value="EKM54497.1"/>
    <property type="molecule type" value="Genomic_DNA"/>
</dbReference>
<dbReference type="InterPro" id="IPR025260">
    <property type="entry name" value="CHD1-like_C"/>
</dbReference>
<dbReference type="PROSITE" id="PS50013">
    <property type="entry name" value="CHROMO_2"/>
    <property type="match status" value="2"/>
</dbReference>
<protein>
    <recommendedName>
        <fullName evidence="15">Transcription regulator</fullName>
    </recommendedName>
</protein>
<dbReference type="PROSITE" id="PS51192">
    <property type="entry name" value="HELICASE_ATP_BIND_1"/>
    <property type="match status" value="1"/>
</dbReference>
<dbReference type="GeneID" id="18917097"/>
<dbReference type="GO" id="GO:0003677">
    <property type="term" value="F:DNA binding"/>
    <property type="evidence" value="ECO:0007669"/>
    <property type="project" value="UniProtKB-KW"/>
</dbReference>
<dbReference type="InterPro" id="IPR016197">
    <property type="entry name" value="Chromo-like_dom_sf"/>
</dbReference>
<evidence type="ECO:0000256" key="1">
    <source>
        <dbReference type="ARBA" id="ARBA00004123"/>
    </source>
</evidence>
<dbReference type="SMART" id="SM01176">
    <property type="entry name" value="DUF4208"/>
    <property type="match status" value="1"/>
</dbReference>
<organism evidence="13 14">
    <name type="scientific">Phanerochaete carnosa (strain HHB-10118-sp)</name>
    <name type="common">White-rot fungus</name>
    <name type="synonym">Peniophora carnosa</name>
    <dbReference type="NCBI Taxonomy" id="650164"/>
    <lineage>
        <taxon>Eukaryota</taxon>
        <taxon>Fungi</taxon>
        <taxon>Dikarya</taxon>
        <taxon>Basidiomycota</taxon>
        <taxon>Agaricomycotina</taxon>
        <taxon>Agaricomycetes</taxon>
        <taxon>Polyporales</taxon>
        <taxon>Phanerochaetaceae</taxon>
        <taxon>Phanerochaete</taxon>
    </lineage>
</organism>
<dbReference type="CDD" id="cd18793">
    <property type="entry name" value="SF2_C_SNF"/>
    <property type="match status" value="1"/>
</dbReference>
<feature type="region of interest" description="Disordered" evidence="9">
    <location>
        <begin position="1"/>
        <end position="153"/>
    </location>
</feature>
<gene>
    <name evidence="13" type="ORF">PHACADRAFT_258377</name>
</gene>
<dbReference type="Pfam" id="PF00385">
    <property type="entry name" value="Chromo"/>
    <property type="match status" value="1"/>
</dbReference>
<dbReference type="Gene3D" id="2.40.50.40">
    <property type="match status" value="2"/>
</dbReference>
<dbReference type="Gene3D" id="1.10.10.60">
    <property type="entry name" value="Homeodomain-like"/>
    <property type="match status" value="1"/>
</dbReference>
<evidence type="ECO:0000256" key="4">
    <source>
        <dbReference type="ARBA" id="ARBA00022741"/>
    </source>
</evidence>
<evidence type="ECO:0000256" key="6">
    <source>
        <dbReference type="ARBA" id="ARBA00022840"/>
    </source>
</evidence>
<comment type="subcellular location">
    <subcellularLocation>
        <location evidence="1">Nucleus</location>
    </subcellularLocation>
</comment>
<evidence type="ECO:0008006" key="15">
    <source>
        <dbReference type="Google" id="ProtNLM"/>
    </source>
</evidence>
<dbReference type="GO" id="GO:0042393">
    <property type="term" value="F:histone binding"/>
    <property type="evidence" value="ECO:0007669"/>
    <property type="project" value="TreeGrafter"/>
</dbReference>
<feature type="domain" description="Chromo" evidence="10">
    <location>
        <begin position="189"/>
        <end position="261"/>
    </location>
</feature>
<dbReference type="InterPro" id="IPR000953">
    <property type="entry name" value="Chromo/chromo_shadow_dom"/>
</dbReference>
<comment type="similarity">
    <text evidence="2">Belongs to the SNF2/RAD54 helicase family.</text>
</comment>
<feature type="compositionally biased region" description="Polar residues" evidence="9">
    <location>
        <begin position="54"/>
        <end position="66"/>
    </location>
</feature>
<dbReference type="Pfam" id="PF00271">
    <property type="entry name" value="Helicase_C"/>
    <property type="match status" value="1"/>
</dbReference>
<dbReference type="InterPro" id="IPR014001">
    <property type="entry name" value="Helicase_ATP-bd"/>
</dbReference>
<dbReference type="SUPFAM" id="SSF54160">
    <property type="entry name" value="Chromo domain-like"/>
    <property type="match status" value="2"/>
</dbReference>
<dbReference type="KEGG" id="pco:PHACADRAFT_258377"/>
<feature type="compositionally biased region" description="Polar residues" evidence="9">
    <location>
        <begin position="7"/>
        <end position="16"/>
    </location>
</feature>
<feature type="compositionally biased region" description="Basic residues" evidence="9">
    <location>
        <begin position="101"/>
        <end position="119"/>
    </location>
</feature>
<keyword evidence="4" id="KW-0547">Nucleotide-binding</keyword>
<dbReference type="Pfam" id="PF13907">
    <property type="entry name" value="CHD1-like_C"/>
    <property type="match status" value="1"/>
</dbReference>
<feature type="compositionally biased region" description="Acidic residues" evidence="9">
    <location>
        <begin position="74"/>
        <end position="98"/>
    </location>
</feature>
<accession>K5WVL5</accession>
<evidence type="ECO:0000256" key="9">
    <source>
        <dbReference type="SAM" id="MobiDB-lite"/>
    </source>
</evidence>
<dbReference type="InterPro" id="IPR056302">
    <property type="entry name" value="CHD1-2/Hrp3_HTH"/>
</dbReference>
<feature type="region of interest" description="Disordered" evidence="9">
    <location>
        <begin position="945"/>
        <end position="1009"/>
    </location>
</feature>
<dbReference type="GO" id="GO:0005634">
    <property type="term" value="C:nucleus"/>
    <property type="evidence" value="ECO:0007669"/>
    <property type="project" value="UniProtKB-SubCell"/>
</dbReference>
<evidence type="ECO:0000256" key="5">
    <source>
        <dbReference type="ARBA" id="ARBA00022801"/>
    </source>
</evidence>
<keyword evidence="6" id="KW-0067">ATP-binding</keyword>
<dbReference type="STRING" id="650164.K5WVL5"/>
<dbReference type="GO" id="GO:0140658">
    <property type="term" value="F:ATP-dependent chromatin remodeler activity"/>
    <property type="evidence" value="ECO:0007669"/>
    <property type="project" value="TreeGrafter"/>
</dbReference>